<dbReference type="AlphaFoldDB" id="A0A133PVA5"/>
<dbReference type="Proteomes" id="UP000070533">
    <property type="component" value="Unassembled WGS sequence"/>
</dbReference>
<dbReference type="OrthoDB" id="1164780at2"/>
<reference evidence="3" key="1">
    <citation type="submission" date="2016-01" db="EMBL/GenBank/DDBJ databases">
        <authorList>
            <person name="Mitreva M."/>
            <person name="Pepin K.H."/>
            <person name="Mihindukulasuriya K.A."/>
            <person name="Fulton R."/>
            <person name="Fronick C."/>
            <person name="O'Laughlin M."/>
            <person name="Miner T."/>
            <person name="Herter B."/>
            <person name="Rosa B.A."/>
            <person name="Cordes M."/>
            <person name="Tomlinson C."/>
            <person name="Wollam A."/>
            <person name="Palsikar V.B."/>
            <person name="Mardis E.R."/>
            <person name="Wilson R.K."/>
        </authorList>
    </citation>
    <scope>NUCLEOTIDE SEQUENCE [LARGE SCALE GENOMIC DNA]</scope>
    <source>
        <strain evidence="3">MJR7716</strain>
    </source>
</reference>
<name>A0A133PVA5_9BACT</name>
<protein>
    <recommendedName>
        <fullName evidence="4">Secretion system C-terminal sorting domain-containing protein</fullName>
    </recommendedName>
</protein>
<gene>
    <name evidence="2" type="ORF">HMPREF3226_02536</name>
</gene>
<dbReference type="PATRIC" id="fig|28128.5.peg.2604"/>
<feature type="signal peptide" evidence="1">
    <location>
        <begin position="1"/>
        <end position="22"/>
    </location>
</feature>
<organism evidence="2 3">
    <name type="scientific">Prevotella corporis</name>
    <dbReference type="NCBI Taxonomy" id="28128"/>
    <lineage>
        <taxon>Bacteria</taxon>
        <taxon>Pseudomonadati</taxon>
        <taxon>Bacteroidota</taxon>
        <taxon>Bacteroidia</taxon>
        <taxon>Bacteroidales</taxon>
        <taxon>Prevotellaceae</taxon>
        <taxon>Prevotella</taxon>
    </lineage>
</organism>
<accession>A0A133PVA5</accession>
<evidence type="ECO:0008006" key="4">
    <source>
        <dbReference type="Google" id="ProtNLM"/>
    </source>
</evidence>
<keyword evidence="3" id="KW-1185">Reference proteome</keyword>
<dbReference type="STRING" id="28128.HMPREF3226_02536"/>
<sequence>MKHKILNILLGVVALLPAKTYATPPTGSPLQADHSPERSAEPVKYLYLCLTDGSEVVFPLADNPVMELADEELIVESTADRLSTSLHNVSRFYFLENKTSTGIQNNRTDRAVQAKPSLQNGHILLHGLPAGTPVRLYATDGRCVAEKTIPNSGDMDIDLTTCPKGIYILHLPSGQLKVMNR</sequence>
<dbReference type="RefSeq" id="WP_060941293.1">
    <property type="nucleotide sequence ID" value="NZ_KQ957324.1"/>
</dbReference>
<dbReference type="EMBL" id="LRQG01000227">
    <property type="protein sequence ID" value="KXA33240.1"/>
    <property type="molecule type" value="Genomic_DNA"/>
</dbReference>
<evidence type="ECO:0000256" key="1">
    <source>
        <dbReference type="SAM" id="SignalP"/>
    </source>
</evidence>
<evidence type="ECO:0000313" key="3">
    <source>
        <dbReference type="Proteomes" id="UP000070533"/>
    </source>
</evidence>
<keyword evidence="1" id="KW-0732">Signal</keyword>
<evidence type="ECO:0000313" key="2">
    <source>
        <dbReference type="EMBL" id="KXA33240.1"/>
    </source>
</evidence>
<feature type="chain" id="PRO_5007458428" description="Secretion system C-terminal sorting domain-containing protein" evidence="1">
    <location>
        <begin position="23"/>
        <end position="181"/>
    </location>
</feature>
<proteinExistence type="predicted"/>
<comment type="caution">
    <text evidence="2">The sequence shown here is derived from an EMBL/GenBank/DDBJ whole genome shotgun (WGS) entry which is preliminary data.</text>
</comment>